<keyword evidence="5" id="KW-0269">Exonuclease</keyword>
<dbReference type="InterPro" id="IPR042173">
    <property type="entry name" value="RNase_J_2"/>
</dbReference>
<keyword evidence="6" id="KW-0694">RNA-binding</keyword>
<evidence type="ECO:0000256" key="1">
    <source>
        <dbReference type="ARBA" id="ARBA00022722"/>
    </source>
</evidence>
<dbReference type="EMBL" id="BAABBQ010000001">
    <property type="protein sequence ID" value="GAA4019760.1"/>
    <property type="molecule type" value="Genomic_DNA"/>
</dbReference>
<dbReference type="PANTHER" id="PTHR43694:SF1">
    <property type="entry name" value="RIBONUCLEASE J"/>
    <property type="match status" value="1"/>
</dbReference>
<keyword evidence="4" id="KW-0862">Zinc</keyword>
<evidence type="ECO:0000313" key="8">
    <source>
        <dbReference type="EMBL" id="GAA4019760.1"/>
    </source>
</evidence>
<dbReference type="InterPro" id="IPR001279">
    <property type="entry name" value="Metallo-B-lactamas"/>
</dbReference>
<dbReference type="SUPFAM" id="SSF56281">
    <property type="entry name" value="Metallo-hydrolase/oxidoreductase"/>
    <property type="match status" value="1"/>
</dbReference>
<evidence type="ECO:0000256" key="4">
    <source>
        <dbReference type="ARBA" id="ARBA00022833"/>
    </source>
</evidence>
<dbReference type="Gene3D" id="3.40.50.10710">
    <property type="entry name" value="Metallo-hydrolase/oxidoreductase"/>
    <property type="match status" value="1"/>
</dbReference>
<dbReference type="InterPro" id="IPR011108">
    <property type="entry name" value="RMMBL"/>
</dbReference>
<evidence type="ECO:0000256" key="6">
    <source>
        <dbReference type="ARBA" id="ARBA00022884"/>
    </source>
</evidence>
<name>A0ABP7T1N0_9SPHN</name>
<evidence type="ECO:0000256" key="2">
    <source>
        <dbReference type="ARBA" id="ARBA00022723"/>
    </source>
</evidence>
<accession>A0ABP7T1N0</accession>
<keyword evidence="1" id="KW-0540">Nuclease</keyword>
<dbReference type="InterPro" id="IPR041636">
    <property type="entry name" value="RNase_J_C"/>
</dbReference>
<dbReference type="Gene3D" id="3.60.15.10">
    <property type="entry name" value="Ribonuclease Z/Hydroxyacylglutathione hydrolase-like"/>
    <property type="match status" value="1"/>
</dbReference>
<dbReference type="CDD" id="cd07714">
    <property type="entry name" value="RNaseJ_MBL-fold"/>
    <property type="match status" value="1"/>
</dbReference>
<dbReference type="SMART" id="SM00849">
    <property type="entry name" value="Lactamase_B"/>
    <property type="match status" value="1"/>
</dbReference>
<evidence type="ECO:0000256" key="3">
    <source>
        <dbReference type="ARBA" id="ARBA00022801"/>
    </source>
</evidence>
<dbReference type="PANTHER" id="PTHR43694">
    <property type="entry name" value="RIBONUCLEASE J"/>
    <property type="match status" value="1"/>
</dbReference>
<keyword evidence="9" id="KW-1185">Reference proteome</keyword>
<organism evidence="8 9">
    <name type="scientific">Sphingomonas swuensis</name>
    <dbReference type="NCBI Taxonomy" id="977800"/>
    <lineage>
        <taxon>Bacteria</taxon>
        <taxon>Pseudomonadati</taxon>
        <taxon>Pseudomonadota</taxon>
        <taxon>Alphaproteobacteria</taxon>
        <taxon>Sphingomonadales</taxon>
        <taxon>Sphingomonadaceae</taxon>
        <taxon>Sphingomonas</taxon>
    </lineage>
</organism>
<dbReference type="Pfam" id="PF22505">
    <property type="entry name" value="RNase_J_b_CASP"/>
    <property type="match status" value="1"/>
</dbReference>
<protein>
    <submittedName>
        <fullName evidence="8">Ribonuclease J</fullName>
    </submittedName>
</protein>
<keyword evidence="3" id="KW-0378">Hydrolase</keyword>
<dbReference type="Pfam" id="PF12706">
    <property type="entry name" value="Lactamase_B_2"/>
    <property type="match status" value="1"/>
</dbReference>
<evidence type="ECO:0000259" key="7">
    <source>
        <dbReference type="SMART" id="SM00849"/>
    </source>
</evidence>
<dbReference type="Gene3D" id="3.10.20.580">
    <property type="match status" value="1"/>
</dbReference>
<reference evidence="9" key="1">
    <citation type="journal article" date="2019" name="Int. J. Syst. Evol. Microbiol.">
        <title>The Global Catalogue of Microorganisms (GCM) 10K type strain sequencing project: providing services to taxonomists for standard genome sequencing and annotation.</title>
        <authorList>
            <consortium name="The Broad Institute Genomics Platform"/>
            <consortium name="The Broad Institute Genome Sequencing Center for Infectious Disease"/>
            <person name="Wu L."/>
            <person name="Ma J."/>
        </authorList>
    </citation>
    <scope>NUCLEOTIDE SEQUENCE [LARGE SCALE GENOMIC DNA]</scope>
    <source>
        <strain evidence="9">JCM 17563</strain>
    </source>
</reference>
<feature type="domain" description="Metallo-beta-lactamase" evidence="7">
    <location>
        <begin position="34"/>
        <end position="229"/>
    </location>
</feature>
<sequence>MRGRAGIGGHQIGMTVTPGNELLFLALGGSGEIGMNANLYGTQGKWLMVDCGMTFGEADYPGIDLILPDLDFIERRRKDLVGLVLTHGHEDHIGAIPYLAADLQVPLYATPFTAGLIAHKLEEEGLSGQVKLRLIHPGDVLDLGPFRVTPVPLAHSIPESNGLLIETDHGRIFHTGDWKLDPTPVLGNPTSPDQLRAIGDRGIDVMVCDSTNAFTDKESGSEAEVYDGLLKVVDEARGRVVVTTFASNAARLHTIGKVAEATGRRVAVAGRSIERYLKVARATGYLTDFPDTVRYDEAMRLPRRELLVVATGGQGEPRAALGRIAAGQHEIKLGEADTVVFSSRQIPGNENAVGRVMNQLAMLGVQTITERQAHVHVSGHPGRPELQRMYEWIRPKTLIPVHGERRHMLEQARLGLASGIPGALVQVNGDLVRLAPGAPKKIGEEHVGRLVLDGDVILPADGSTINERRRLAFQGVIAISVVLNKNGALAADPQVRIVGVPVEEDRDDFIRDAAQTAAKAVEPIRDEEKLRENIRLAVRRCATLWTGKKPNVEVLVTRL</sequence>
<evidence type="ECO:0000313" key="9">
    <source>
        <dbReference type="Proteomes" id="UP001500235"/>
    </source>
</evidence>
<proteinExistence type="predicted"/>
<evidence type="ECO:0000256" key="5">
    <source>
        <dbReference type="ARBA" id="ARBA00022839"/>
    </source>
</evidence>
<dbReference type="InterPro" id="IPR036866">
    <property type="entry name" value="RibonucZ/Hydroxyglut_hydro"/>
</dbReference>
<dbReference type="InterPro" id="IPR055132">
    <property type="entry name" value="RNase_J_b_CASP"/>
</dbReference>
<dbReference type="Proteomes" id="UP001500235">
    <property type="component" value="Unassembled WGS sequence"/>
</dbReference>
<dbReference type="Pfam" id="PF07521">
    <property type="entry name" value="RMMBL"/>
    <property type="match status" value="1"/>
</dbReference>
<comment type="caution">
    <text evidence="8">The sequence shown here is derived from an EMBL/GenBank/DDBJ whole genome shotgun (WGS) entry which is preliminary data.</text>
</comment>
<dbReference type="Pfam" id="PF17770">
    <property type="entry name" value="RNase_J_C"/>
    <property type="match status" value="1"/>
</dbReference>
<gene>
    <name evidence="8" type="ORF">GCM10022280_19780</name>
</gene>
<keyword evidence="2" id="KW-0479">Metal-binding</keyword>